<organism evidence="1 2">
    <name type="scientific">Prevotella intermedia</name>
    <dbReference type="NCBI Taxonomy" id="28131"/>
    <lineage>
        <taxon>Bacteria</taxon>
        <taxon>Pseudomonadati</taxon>
        <taxon>Bacteroidota</taxon>
        <taxon>Bacteroidia</taxon>
        <taxon>Bacteroidales</taxon>
        <taxon>Prevotellaceae</taxon>
        <taxon>Prevotella</taxon>
    </lineage>
</organism>
<dbReference type="SUPFAM" id="SSF52540">
    <property type="entry name" value="P-loop containing nucleoside triphosphate hydrolases"/>
    <property type="match status" value="1"/>
</dbReference>
<dbReference type="InterPro" id="IPR056955">
    <property type="entry name" value="ORC-CDC6-like"/>
</dbReference>
<sequence length="624" mass="72351">MTQDEKIAKLDELFGSFRAEWLNEKIFRFFTAPSYFTALKSNRPCVLIGGRGTGKTTVLRGLSYQGQYALNEHDIAKFDQNPYIGIYFRCDTNHMHAFSGKGISKEEWVKIFAHYFNLIFTAEVLYFLDWHQKQCPEDELLSDYACRLVAVSLHLGNDVHDFKNLFETLEEAMYGFQAEVNNIADGNMPRLSMAGDPIKIITEQALNLRQFQGKSFYLLVDEYENLLDEQQQIVNTLLKHTPESYTIKIGVREMGWRVRYTLNEQELVNDPADYVKFNIVDEFTGDNSEKFVSFASEVCQLRIKELLEEETDDYKIEDALINLSNEDEALKLDVGSHKYYKDVCEYEQANEIDLGITPLYKFFLAYWAYTHNDLLETAIKDYQNQKVVWNTRYDNYRYSLLFKIRSGRGMGGIQKFYSGWTTFVKLANGNIRYLMELVYRSYYLYLQSNGDIKEPIPAEIQTKAARNVGWKNLTELEGTWQNGAQLARMVQSIGTIFSHMAKEGDNIAPEIVQFEIEGERSERTEELLSAGVMNLALVRMAANKQTGRGSVKDFMYMLHPMFAPFFIYSFRKKRKMAITDAEFLECIDNQKDAVANILSKKNIKLHSEKEDPIQLTLDFNDDDQ</sequence>
<gene>
    <name evidence="1" type="ORF">CTM46_02115</name>
</gene>
<dbReference type="Pfam" id="PF24389">
    <property type="entry name" value="ORC-CDC6-like"/>
    <property type="match status" value="1"/>
</dbReference>
<evidence type="ECO:0000313" key="2">
    <source>
        <dbReference type="Proteomes" id="UP000230742"/>
    </source>
</evidence>
<accession>A0A2D3LIG0</accession>
<dbReference type="InterPro" id="IPR027417">
    <property type="entry name" value="P-loop_NTPase"/>
</dbReference>
<protein>
    <submittedName>
        <fullName evidence="1">Uncharacterized protein</fullName>
    </submittedName>
</protein>
<reference evidence="1 2" key="1">
    <citation type="submission" date="2017-11" db="EMBL/GenBank/DDBJ databases">
        <title>Genome sequencing of Prevotella intermedia KCOM 1949.</title>
        <authorList>
            <person name="Kook J.-K."/>
            <person name="Park S.-N."/>
            <person name="Lim Y.K."/>
        </authorList>
    </citation>
    <scope>NUCLEOTIDE SEQUENCE [LARGE SCALE GENOMIC DNA]</scope>
    <source>
        <strain evidence="1 2">KCOM 1949</strain>
    </source>
</reference>
<evidence type="ECO:0000313" key="1">
    <source>
        <dbReference type="EMBL" id="ATV30358.1"/>
    </source>
</evidence>
<dbReference type="Proteomes" id="UP000230742">
    <property type="component" value="Chromosome 1"/>
</dbReference>
<dbReference type="AlphaFoldDB" id="A0A2D3LIG0"/>
<dbReference type="EMBL" id="CP024727">
    <property type="protein sequence ID" value="ATV30358.1"/>
    <property type="molecule type" value="Genomic_DNA"/>
</dbReference>
<dbReference type="RefSeq" id="WP_100013707.1">
    <property type="nucleotide sequence ID" value="NZ_CP024727.1"/>
</dbReference>
<proteinExistence type="predicted"/>
<name>A0A2D3LIG0_PREIN</name>